<dbReference type="InterPro" id="IPR028082">
    <property type="entry name" value="Peripla_BP_I"/>
</dbReference>
<reference evidence="6 7" key="1">
    <citation type="submission" date="2017-12" db="EMBL/GenBank/DDBJ databases">
        <title>Anaerobic carbon monoxide metabolism by Pleomorphomonas carboxyditropha sp. nov., a new mesophilic hydrogenogenic carboxidotroph.</title>
        <authorList>
            <person name="Esquivel-Elizondo S."/>
            <person name="Krajmalnik-Brown R."/>
        </authorList>
    </citation>
    <scope>NUCLEOTIDE SEQUENCE [LARGE SCALE GENOMIC DNA]</scope>
    <source>
        <strain evidence="6 7">R5-392</strain>
    </source>
</reference>
<proteinExistence type="predicted"/>
<evidence type="ECO:0000313" key="6">
    <source>
        <dbReference type="EMBL" id="PKR89918.1"/>
    </source>
</evidence>
<evidence type="ECO:0000259" key="5">
    <source>
        <dbReference type="PROSITE" id="PS50943"/>
    </source>
</evidence>
<feature type="domain" description="HTH lacI-type" evidence="4">
    <location>
        <begin position="5"/>
        <end position="59"/>
    </location>
</feature>
<dbReference type="Gene3D" id="1.10.260.40">
    <property type="entry name" value="lambda repressor-like DNA-binding domains"/>
    <property type="match status" value="1"/>
</dbReference>
<dbReference type="GO" id="GO:0000976">
    <property type="term" value="F:transcription cis-regulatory region binding"/>
    <property type="evidence" value="ECO:0007669"/>
    <property type="project" value="TreeGrafter"/>
</dbReference>
<evidence type="ECO:0000259" key="4">
    <source>
        <dbReference type="PROSITE" id="PS50932"/>
    </source>
</evidence>
<feature type="domain" description="HTH cro/C1-type" evidence="5">
    <location>
        <begin position="5"/>
        <end position="35"/>
    </location>
</feature>
<sequence>MGPCMNLKELARHLGLSQSTVSRALNGYQDVSSDTRERVFAAARRFDYSPNASAHRLATGHSGAIGIVFPSDKDPLLDPLFTDFLSGLTNSAARRQMDILVSASLDTAEASYRRLAQRGSVDAVVLSSPLVEDARVPLLDKLGIPCVVHGRTRSPRPHAFLDIDNEGAFRQAAELLIGLGHRRIGLVNGDARQAFAVHRETGWRSALLNAGLEAPDVLNGSDIMTDEAGYRLTAGMLAAPTPPTAVICSSIFSAVGACRAIRDRGLTIGSDISVIAHDDGITSIRPEAHHPPLTTTFSSIHRAGERIAEIAADLIEGKAPADCQEVWPVDLIFRDSTRPPKRP</sequence>
<dbReference type="InterPro" id="IPR046335">
    <property type="entry name" value="LacI/GalR-like_sensor"/>
</dbReference>
<dbReference type="SUPFAM" id="SSF53822">
    <property type="entry name" value="Periplasmic binding protein-like I"/>
    <property type="match status" value="1"/>
</dbReference>
<dbReference type="Pfam" id="PF00356">
    <property type="entry name" value="LacI"/>
    <property type="match status" value="1"/>
</dbReference>
<gene>
    <name evidence="6" type="ORF">CXZ10_06990</name>
</gene>
<dbReference type="CDD" id="cd01392">
    <property type="entry name" value="HTH_LacI"/>
    <property type="match status" value="1"/>
</dbReference>
<keyword evidence="2" id="KW-0238">DNA-binding</keyword>
<dbReference type="PROSITE" id="PS50943">
    <property type="entry name" value="HTH_CROC1"/>
    <property type="match status" value="1"/>
</dbReference>
<dbReference type="InterPro" id="IPR010982">
    <property type="entry name" value="Lambda_DNA-bd_dom_sf"/>
</dbReference>
<evidence type="ECO:0000256" key="2">
    <source>
        <dbReference type="ARBA" id="ARBA00023125"/>
    </source>
</evidence>
<evidence type="ECO:0000313" key="7">
    <source>
        <dbReference type="Proteomes" id="UP000233491"/>
    </source>
</evidence>
<dbReference type="SMART" id="SM00354">
    <property type="entry name" value="HTH_LACI"/>
    <property type="match status" value="1"/>
</dbReference>
<dbReference type="EMBL" id="PJNW01000003">
    <property type="protein sequence ID" value="PKR89918.1"/>
    <property type="molecule type" value="Genomic_DNA"/>
</dbReference>
<dbReference type="CDD" id="cd20010">
    <property type="entry name" value="PBP1_AglR-like"/>
    <property type="match status" value="1"/>
</dbReference>
<keyword evidence="7" id="KW-1185">Reference proteome</keyword>
<dbReference type="SUPFAM" id="SSF47413">
    <property type="entry name" value="lambda repressor-like DNA-binding domains"/>
    <property type="match status" value="1"/>
</dbReference>
<dbReference type="OrthoDB" id="7170131at2"/>
<dbReference type="Pfam" id="PF13377">
    <property type="entry name" value="Peripla_BP_3"/>
    <property type="match status" value="1"/>
</dbReference>
<keyword evidence="1" id="KW-0805">Transcription regulation</keyword>
<comment type="caution">
    <text evidence="6">The sequence shown here is derived from an EMBL/GenBank/DDBJ whole genome shotgun (WGS) entry which is preliminary data.</text>
</comment>
<organism evidence="6 7">
    <name type="scientific">Pleomorphomonas diazotrophica</name>
    <dbReference type="NCBI Taxonomy" id="1166257"/>
    <lineage>
        <taxon>Bacteria</taxon>
        <taxon>Pseudomonadati</taxon>
        <taxon>Pseudomonadota</taxon>
        <taxon>Alphaproteobacteria</taxon>
        <taxon>Hyphomicrobiales</taxon>
        <taxon>Pleomorphomonadaceae</taxon>
        <taxon>Pleomorphomonas</taxon>
    </lineage>
</organism>
<dbReference type="PROSITE" id="PS50932">
    <property type="entry name" value="HTH_LACI_2"/>
    <property type="match status" value="1"/>
</dbReference>
<accession>A0A2N3LZB1</accession>
<dbReference type="PANTHER" id="PTHR30146">
    <property type="entry name" value="LACI-RELATED TRANSCRIPTIONAL REPRESSOR"/>
    <property type="match status" value="1"/>
</dbReference>
<dbReference type="InterPro" id="IPR000843">
    <property type="entry name" value="HTH_LacI"/>
</dbReference>
<dbReference type="GO" id="GO:0003700">
    <property type="term" value="F:DNA-binding transcription factor activity"/>
    <property type="evidence" value="ECO:0007669"/>
    <property type="project" value="TreeGrafter"/>
</dbReference>
<dbReference type="Proteomes" id="UP000233491">
    <property type="component" value="Unassembled WGS sequence"/>
</dbReference>
<protein>
    <submittedName>
        <fullName evidence="6">Transcriptional regulator</fullName>
    </submittedName>
</protein>
<dbReference type="Gene3D" id="3.40.50.2300">
    <property type="match status" value="2"/>
</dbReference>
<dbReference type="InterPro" id="IPR001387">
    <property type="entry name" value="Cro/C1-type_HTH"/>
</dbReference>
<name>A0A2N3LZB1_9HYPH</name>
<keyword evidence="3" id="KW-0804">Transcription</keyword>
<evidence type="ECO:0000256" key="1">
    <source>
        <dbReference type="ARBA" id="ARBA00023015"/>
    </source>
</evidence>
<evidence type="ECO:0000256" key="3">
    <source>
        <dbReference type="ARBA" id="ARBA00023163"/>
    </source>
</evidence>
<dbReference type="RefSeq" id="WP_101288430.1">
    <property type="nucleotide sequence ID" value="NZ_PJNW01000003.1"/>
</dbReference>
<dbReference type="AlphaFoldDB" id="A0A2N3LZB1"/>
<dbReference type="PANTHER" id="PTHR30146:SF155">
    <property type="entry name" value="ALANINE RACEMASE"/>
    <property type="match status" value="1"/>
</dbReference>